<name>A0A2P2Q047_RHIMU</name>
<dbReference type="AlphaFoldDB" id="A0A2P2Q047"/>
<accession>A0A2P2Q047</accession>
<evidence type="ECO:0000313" key="1">
    <source>
        <dbReference type="EMBL" id="MBX60332.1"/>
    </source>
</evidence>
<reference evidence="1" key="1">
    <citation type="submission" date="2018-02" db="EMBL/GenBank/DDBJ databases">
        <title>Rhizophora mucronata_Transcriptome.</title>
        <authorList>
            <person name="Meera S.P."/>
            <person name="Sreeshan A."/>
            <person name="Augustine A."/>
        </authorList>
    </citation>
    <scope>NUCLEOTIDE SEQUENCE</scope>
    <source>
        <tissue evidence="1">Leaf</tissue>
    </source>
</reference>
<protein>
    <submittedName>
        <fullName evidence="1">Uncharacterized protein</fullName>
    </submittedName>
</protein>
<proteinExistence type="predicted"/>
<organism evidence="1">
    <name type="scientific">Rhizophora mucronata</name>
    <name type="common">Asiatic mangrove</name>
    <dbReference type="NCBI Taxonomy" id="61149"/>
    <lineage>
        <taxon>Eukaryota</taxon>
        <taxon>Viridiplantae</taxon>
        <taxon>Streptophyta</taxon>
        <taxon>Embryophyta</taxon>
        <taxon>Tracheophyta</taxon>
        <taxon>Spermatophyta</taxon>
        <taxon>Magnoliopsida</taxon>
        <taxon>eudicotyledons</taxon>
        <taxon>Gunneridae</taxon>
        <taxon>Pentapetalae</taxon>
        <taxon>rosids</taxon>
        <taxon>fabids</taxon>
        <taxon>Malpighiales</taxon>
        <taxon>Rhizophoraceae</taxon>
        <taxon>Rhizophora</taxon>
    </lineage>
</organism>
<dbReference type="EMBL" id="GGEC01079848">
    <property type="protein sequence ID" value="MBX60332.1"/>
    <property type="molecule type" value="Transcribed_RNA"/>
</dbReference>
<sequence>MNTSLRRISNLVICFSLKDLPWSKVPN</sequence>